<dbReference type="Proteomes" id="UP000799764">
    <property type="component" value="Unassembled WGS sequence"/>
</dbReference>
<proteinExistence type="predicted"/>
<reference evidence="2" key="1">
    <citation type="journal article" date="2020" name="Stud. Mycol.">
        <title>101 Dothideomycetes genomes: a test case for predicting lifestyles and emergence of pathogens.</title>
        <authorList>
            <person name="Haridas S."/>
            <person name="Albert R."/>
            <person name="Binder M."/>
            <person name="Bloem J."/>
            <person name="Labutti K."/>
            <person name="Salamov A."/>
            <person name="Andreopoulos B."/>
            <person name="Baker S."/>
            <person name="Barry K."/>
            <person name="Bills G."/>
            <person name="Bluhm B."/>
            <person name="Cannon C."/>
            <person name="Castanera R."/>
            <person name="Culley D."/>
            <person name="Daum C."/>
            <person name="Ezra D."/>
            <person name="Gonzalez J."/>
            <person name="Henrissat B."/>
            <person name="Kuo A."/>
            <person name="Liang C."/>
            <person name="Lipzen A."/>
            <person name="Lutzoni F."/>
            <person name="Magnuson J."/>
            <person name="Mondo S."/>
            <person name="Nolan M."/>
            <person name="Ohm R."/>
            <person name="Pangilinan J."/>
            <person name="Park H.-J."/>
            <person name="Ramirez L."/>
            <person name="Alfaro M."/>
            <person name="Sun H."/>
            <person name="Tritt A."/>
            <person name="Yoshinaga Y."/>
            <person name="Zwiers L.-H."/>
            <person name="Turgeon B."/>
            <person name="Goodwin S."/>
            <person name="Spatafora J."/>
            <person name="Crous P."/>
            <person name="Grigoriev I."/>
        </authorList>
    </citation>
    <scope>NUCLEOTIDE SEQUENCE</scope>
    <source>
        <strain evidence="2">CBS 690.94</strain>
    </source>
</reference>
<dbReference type="AlphaFoldDB" id="A0A9P4U7K3"/>
<keyword evidence="1" id="KW-0812">Transmembrane</keyword>
<keyword evidence="1" id="KW-1133">Transmembrane helix</keyword>
<organism evidence="2 3">
    <name type="scientific">Karstenula rhodostoma CBS 690.94</name>
    <dbReference type="NCBI Taxonomy" id="1392251"/>
    <lineage>
        <taxon>Eukaryota</taxon>
        <taxon>Fungi</taxon>
        <taxon>Dikarya</taxon>
        <taxon>Ascomycota</taxon>
        <taxon>Pezizomycotina</taxon>
        <taxon>Dothideomycetes</taxon>
        <taxon>Pleosporomycetidae</taxon>
        <taxon>Pleosporales</taxon>
        <taxon>Massarineae</taxon>
        <taxon>Didymosphaeriaceae</taxon>
        <taxon>Karstenula</taxon>
    </lineage>
</organism>
<keyword evidence="3" id="KW-1185">Reference proteome</keyword>
<protein>
    <submittedName>
        <fullName evidence="2">Uncharacterized protein</fullName>
    </submittedName>
</protein>
<feature type="transmembrane region" description="Helical" evidence="1">
    <location>
        <begin position="67"/>
        <end position="85"/>
    </location>
</feature>
<keyword evidence="1" id="KW-0472">Membrane</keyword>
<gene>
    <name evidence="2" type="ORF">P171DRAFT_488970</name>
</gene>
<name>A0A9P4U7K3_9PLEO</name>
<comment type="caution">
    <text evidence="2">The sequence shown here is derived from an EMBL/GenBank/DDBJ whole genome shotgun (WGS) entry which is preliminary data.</text>
</comment>
<evidence type="ECO:0000313" key="3">
    <source>
        <dbReference type="Proteomes" id="UP000799764"/>
    </source>
</evidence>
<sequence>MNAPACAARVLASSGRNIAGFGVADCFERLISMMSGIFVKHNATSRMLRQMTNAHPAAVSFALVPLWRSYLGVWSTILFVFEVWIKDKEMPPQR</sequence>
<accession>A0A9P4U7K3</accession>
<evidence type="ECO:0000256" key="1">
    <source>
        <dbReference type="SAM" id="Phobius"/>
    </source>
</evidence>
<evidence type="ECO:0000313" key="2">
    <source>
        <dbReference type="EMBL" id="KAF2440240.1"/>
    </source>
</evidence>
<dbReference type="EMBL" id="MU001507">
    <property type="protein sequence ID" value="KAF2440240.1"/>
    <property type="molecule type" value="Genomic_DNA"/>
</dbReference>